<dbReference type="Proteomes" id="UP000613580">
    <property type="component" value="Unassembled WGS sequence"/>
</dbReference>
<gene>
    <name evidence="3" type="ORF">HMN09_01353900</name>
</gene>
<feature type="transmembrane region" description="Helical" evidence="2">
    <location>
        <begin position="443"/>
        <end position="461"/>
    </location>
</feature>
<sequence length="804" mass="87423">MAGSHAAVDIQQPGPSSPAHSGRPATSRTGVEHGRPATARVHFDQPGVVHATPSQPATAPVYLYQTQQPSIIIIPAYSGVEQPSMPPAHFHQMGSHQPYTGHVYQTGLYQPLNLSYSVAEPPEHFVGVSPWMPKRRFSQPPRDSEGHTLAAPQSSTIIHGPRISEDAAESGICSSPQRSPELSGTGLAGSPSPSVHPHRTSTRSDPRAGAPLSPHVGSSQGAGPRPASPASLVEYYGAELESGIYQPPPNSAQVPFSAFPETTEATGANNASETSEGPVGASRVNQWVYSTRMADVPPSASSISTPTYSSTLPPPATNPIPKKLPRRSDILSAIIPSTLVLFVAICLDGLLNAVEQLYLHCLLRIPLLYTARIFGIFNGARLDLQDISRLAQARGDEWDEKTTGTSPPTLFSKSELTPLPGSLLNFKASWNNFVDSLLHEWKTLNLISALLLSAILTLLQIEAASHPIIHTTALFSLICALMSLLYGCIYIIRFSIMRTMHMAGSFLLLLDARSGNVGCWWNLWVLLAMPAIWLSWSIITFLASIMSFIWLSGSSLDGKEFVLSPRVALGTRIGLTLVFALGLVYFVLIVREFHRYRHPWDEAWQRAVNDHAAEPNTMSAAAYPYATTPPLAPNSYASPMHPAAVSQTPQSLHPFYSNSRRAPAETLQPSVAFTMPRPSGSFIPQAEAAEPIMPVTLMRLGRKEEPMFRLDSQASRAFRVFLQHDLDRFMSDVSSAWLGEPVLMTKLADDTVLNVLYSRFQPAQPPPRPVAPIPPSSVVPNPQSWSHFSSAESGVRYSRTLNHC</sequence>
<dbReference type="EMBL" id="JACAZE010000030">
    <property type="protein sequence ID" value="KAF7289057.1"/>
    <property type="molecule type" value="Genomic_DNA"/>
</dbReference>
<evidence type="ECO:0000313" key="3">
    <source>
        <dbReference type="EMBL" id="KAF7289057.1"/>
    </source>
</evidence>
<feature type="region of interest" description="Disordered" evidence="1">
    <location>
        <begin position="1"/>
        <end position="36"/>
    </location>
</feature>
<keyword evidence="2" id="KW-1133">Transmembrane helix</keyword>
<feature type="compositionally biased region" description="Polar residues" evidence="1">
    <location>
        <begin position="172"/>
        <end position="182"/>
    </location>
</feature>
<dbReference type="AlphaFoldDB" id="A0A8H6RY77"/>
<feature type="transmembrane region" description="Helical" evidence="2">
    <location>
        <begin position="523"/>
        <end position="551"/>
    </location>
</feature>
<organism evidence="3 4">
    <name type="scientific">Mycena chlorophos</name>
    <name type="common">Agaric fungus</name>
    <name type="synonym">Agaricus chlorophos</name>
    <dbReference type="NCBI Taxonomy" id="658473"/>
    <lineage>
        <taxon>Eukaryota</taxon>
        <taxon>Fungi</taxon>
        <taxon>Dikarya</taxon>
        <taxon>Basidiomycota</taxon>
        <taxon>Agaricomycotina</taxon>
        <taxon>Agaricomycetes</taxon>
        <taxon>Agaricomycetidae</taxon>
        <taxon>Agaricales</taxon>
        <taxon>Marasmiineae</taxon>
        <taxon>Mycenaceae</taxon>
        <taxon>Mycena</taxon>
    </lineage>
</organism>
<name>A0A8H6RY77_MYCCL</name>
<dbReference type="OrthoDB" id="3062801at2759"/>
<reference evidence="3" key="1">
    <citation type="submission" date="2020-05" db="EMBL/GenBank/DDBJ databases">
        <title>Mycena genomes resolve the evolution of fungal bioluminescence.</title>
        <authorList>
            <person name="Tsai I.J."/>
        </authorList>
    </citation>
    <scope>NUCLEOTIDE SEQUENCE</scope>
    <source>
        <strain evidence="3">110903Hualien_Pintung</strain>
    </source>
</reference>
<keyword evidence="2" id="KW-0812">Transmembrane</keyword>
<feature type="compositionally biased region" description="Low complexity" evidence="1">
    <location>
        <begin position="299"/>
        <end position="311"/>
    </location>
</feature>
<feature type="region of interest" description="Disordered" evidence="1">
    <location>
        <begin position="299"/>
        <end position="321"/>
    </location>
</feature>
<evidence type="ECO:0000256" key="2">
    <source>
        <dbReference type="SAM" id="Phobius"/>
    </source>
</evidence>
<evidence type="ECO:0000256" key="1">
    <source>
        <dbReference type="SAM" id="MobiDB-lite"/>
    </source>
</evidence>
<proteinExistence type="predicted"/>
<feature type="region of interest" description="Disordered" evidence="1">
    <location>
        <begin position="136"/>
        <end position="229"/>
    </location>
</feature>
<comment type="caution">
    <text evidence="3">The sequence shown here is derived from an EMBL/GenBank/DDBJ whole genome shotgun (WGS) entry which is preliminary data.</text>
</comment>
<keyword evidence="2" id="KW-0472">Membrane</keyword>
<keyword evidence="4" id="KW-1185">Reference proteome</keyword>
<feature type="transmembrane region" description="Helical" evidence="2">
    <location>
        <begin position="473"/>
        <end position="492"/>
    </location>
</feature>
<evidence type="ECO:0000313" key="4">
    <source>
        <dbReference type="Proteomes" id="UP000613580"/>
    </source>
</evidence>
<feature type="transmembrane region" description="Helical" evidence="2">
    <location>
        <begin position="330"/>
        <end position="351"/>
    </location>
</feature>
<protein>
    <submittedName>
        <fullName evidence="3">Uncharacterized protein</fullName>
    </submittedName>
</protein>
<feature type="transmembrane region" description="Helical" evidence="2">
    <location>
        <begin position="571"/>
        <end position="590"/>
    </location>
</feature>
<accession>A0A8H6RY77</accession>